<accession>A0A7W9TYF3</accession>
<dbReference type="Gene3D" id="3.90.550.10">
    <property type="entry name" value="Spore Coat Polysaccharide Biosynthesis Protein SpsA, Chain A"/>
    <property type="match status" value="1"/>
</dbReference>
<gene>
    <name evidence="4" type="ORF">F4827_002864</name>
</gene>
<feature type="domain" description="Glycosyltransferase 2-like" evidence="3">
    <location>
        <begin position="26"/>
        <end position="152"/>
    </location>
</feature>
<dbReference type="CDD" id="cd00761">
    <property type="entry name" value="Glyco_tranf_GTA_type"/>
    <property type="match status" value="1"/>
</dbReference>
<dbReference type="RefSeq" id="WP_183724551.1">
    <property type="nucleotide sequence ID" value="NZ_JACHBW010000007.1"/>
</dbReference>
<keyword evidence="1" id="KW-0328">Glycosyltransferase</keyword>
<organism evidence="4 5">
    <name type="scientific">Paraburkholderia bannensis</name>
    <dbReference type="NCBI Taxonomy" id="765414"/>
    <lineage>
        <taxon>Bacteria</taxon>
        <taxon>Pseudomonadati</taxon>
        <taxon>Pseudomonadota</taxon>
        <taxon>Betaproteobacteria</taxon>
        <taxon>Burkholderiales</taxon>
        <taxon>Burkholderiaceae</taxon>
        <taxon>Paraburkholderia</taxon>
    </lineage>
</organism>
<protein>
    <submittedName>
        <fullName evidence="4">Glycosyltransferase involved in cell wall biosynthesis</fullName>
    </submittedName>
</protein>
<name>A0A7W9TYF3_9BURK</name>
<dbReference type="PANTHER" id="PTHR22916:SF51">
    <property type="entry name" value="GLYCOSYLTRANSFERASE EPSH-RELATED"/>
    <property type="match status" value="1"/>
</dbReference>
<dbReference type="Pfam" id="PF00535">
    <property type="entry name" value="Glycos_transf_2"/>
    <property type="match status" value="1"/>
</dbReference>
<dbReference type="GO" id="GO:0016758">
    <property type="term" value="F:hexosyltransferase activity"/>
    <property type="evidence" value="ECO:0007669"/>
    <property type="project" value="UniProtKB-ARBA"/>
</dbReference>
<reference evidence="4 5" key="1">
    <citation type="submission" date="2020-08" db="EMBL/GenBank/DDBJ databases">
        <title>Above-ground endophytic microbial communities from plants in different locations in the United States.</title>
        <authorList>
            <person name="Frank C."/>
        </authorList>
    </citation>
    <scope>NUCLEOTIDE SEQUENCE [LARGE SCALE GENOMIC DNA]</scope>
    <source>
        <strain evidence="4 5">WP4_2_2</strain>
    </source>
</reference>
<dbReference type="PANTHER" id="PTHR22916">
    <property type="entry name" value="GLYCOSYLTRANSFERASE"/>
    <property type="match status" value="1"/>
</dbReference>
<evidence type="ECO:0000256" key="1">
    <source>
        <dbReference type="ARBA" id="ARBA00022676"/>
    </source>
</evidence>
<evidence type="ECO:0000313" key="4">
    <source>
        <dbReference type="EMBL" id="MBB6103011.1"/>
    </source>
</evidence>
<proteinExistence type="predicted"/>
<evidence type="ECO:0000256" key="2">
    <source>
        <dbReference type="ARBA" id="ARBA00022679"/>
    </source>
</evidence>
<comment type="caution">
    <text evidence="4">The sequence shown here is derived from an EMBL/GenBank/DDBJ whole genome shotgun (WGS) entry which is preliminary data.</text>
</comment>
<evidence type="ECO:0000259" key="3">
    <source>
        <dbReference type="Pfam" id="PF00535"/>
    </source>
</evidence>
<dbReference type="EMBL" id="JACHBW010000007">
    <property type="protein sequence ID" value="MBB6103011.1"/>
    <property type="molecule type" value="Genomic_DNA"/>
</dbReference>
<dbReference type="InterPro" id="IPR029044">
    <property type="entry name" value="Nucleotide-diphossugar_trans"/>
</dbReference>
<keyword evidence="5" id="KW-1185">Reference proteome</keyword>
<dbReference type="InterPro" id="IPR001173">
    <property type="entry name" value="Glyco_trans_2-like"/>
</dbReference>
<keyword evidence="2 4" id="KW-0808">Transferase</keyword>
<dbReference type="AlphaFoldDB" id="A0A7W9TYF3"/>
<dbReference type="Proteomes" id="UP000571554">
    <property type="component" value="Unassembled WGS sequence"/>
</dbReference>
<dbReference type="SUPFAM" id="SSF53448">
    <property type="entry name" value="Nucleotide-diphospho-sugar transferases"/>
    <property type="match status" value="1"/>
</dbReference>
<evidence type="ECO:0000313" key="5">
    <source>
        <dbReference type="Proteomes" id="UP000571554"/>
    </source>
</evidence>
<sequence length="352" mass="39971">MNNPHAALVEAPRQSGNEIARRIDASVIVPVYNCEPWLRTLLASVLEQEGVELEVIAVCDGATDGSLAILEAIATADPRVRVVAQENRGVSASRNVGLALARGEWVVFADGDDWVKPGALRRWIEHGRQNNLDVVIGNGFAFDTLPAPARPSPMYEHQPWGEICDGRTWMLRTVPDDDWVVCVWLQCMRRDFVERFGLRFEEGVVHEDIIWTLQFAQHAQRMGFVEEPLYGYRHNPNSIINAPSESSLARRAHGYLRVIDALASAASARREDRPFYRLLLRQINREGGNFLHLLRKRLQSSELRRHYARAFLDKGNIRVMLRGATNASEVWRALRCWRTLSRFVQTSSPATR</sequence>